<evidence type="ECO:0000313" key="11">
    <source>
        <dbReference type="Proteomes" id="UP001479436"/>
    </source>
</evidence>
<organism evidence="10 11">
    <name type="scientific">Basidiobolus ranarum</name>
    <dbReference type="NCBI Taxonomy" id="34480"/>
    <lineage>
        <taxon>Eukaryota</taxon>
        <taxon>Fungi</taxon>
        <taxon>Fungi incertae sedis</taxon>
        <taxon>Zoopagomycota</taxon>
        <taxon>Entomophthoromycotina</taxon>
        <taxon>Basidiobolomycetes</taxon>
        <taxon>Basidiobolales</taxon>
        <taxon>Basidiobolaceae</taxon>
        <taxon>Basidiobolus</taxon>
    </lineage>
</organism>
<dbReference type="Pfam" id="PF00153">
    <property type="entry name" value="Mito_carr"/>
    <property type="match status" value="3"/>
</dbReference>
<evidence type="ECO:0000256" key="2">
    <source>
        <dbReference type="ARBA" id="ARBA00022448"/>
    </source>
</evidence>
<keyword evidence="6" id="KW-0496">Mitochondrion</keyword>
<dbReference type="InterPro" id="IPR023395">
    <property type="entry name" value="MCP_dom_sf"/>
</dbReference>
<accession>A0ABR2WYZ2</accession>
<dbReference type="InterPro" id="IPR002067">
    <property type="entry name" value="MCP"/>
</dbReference>
<evidence type="ECO:0000313" key="10">
    <source>
        <dbReference type="EMBL" id="KAK9766701.1"/>
    </source>
</evidence>
<dbReference type="PANTHER" id="PTHR24089">
    <property type="entry name" value="SOLUTE CARRIER FAMILY 25"/>
    <property type="match status" value="1"/>
</dbReference>
<evidence type="ECO:0000256" key="3">
    <source>
        <dbReference type="ARBA" id="ARBA00022692"/>
    </source>
</evidence>
<evidence type="ECO:0000256" key="8">
    <source>
        <dbReference type="PROSITE-ProRule" id="PRU00282"/>
    </source>
</evidence>
<keyword evidence="2 9" id="KW-0813">Transport</keyword>
<evidence type="ECO:0000256" key="4">
    <source>
        <dbReference type="ARBA" id="ARBA00022737"/>
    </source>
</evidence>
<name>A0ABR2WYZ2_9FUNG</name>
<keyword evidence="11" id="KW-1185">Reference proteome</keyword>
<keyword evidence="5" id="KW-1133">Transmembrane helix</keyword>
<dbReference type="PRINTS" id="PR00926">
    <property type="entry name" value="MITOCARRIER"/>
</dbReference>
<evidence type="ECO:0000256" key="7">
    <source>
        <dbReference type="ARBA" id="ARBA00023136"/>
    </source>
</evidence>
<dbReference type="InterPro" id="IPR018108">
    <property type="entry name" value="MCP_transmembrane"/>
</dbReference>
<dbReference type="SUPFAM" id="SSF103506">
    <property type="entry name" value="Mitochondrial carrier"/>
    <property type="match status" value="1"/>
</dbReference>
<dbReference type="Gene3D" id="1.50.40.10">
    <property type="entry name" value="Mitochondrial carrier domain"/>
    <property type="match status" value="1"/>
</dbReference>
<comment type="subcellular location">
    <subcellularLocation>
        <location evidence="1">Mitochondrion membrane</location>
        <topology evidence="1">Multi-pass membrane protein</topology>
    </subcellularLocation>
</comment>
<dbReference type="EMBL" id="JASJQH010000132">
    <property type="protein sequence ID" value="KAK9766701.1"/>
    <property type="molecule type" value="Genomic_DNA"/>
</dbReference>
<comment type="caution">
    <text evidence="10">The sequence shown here is derived from an EMBL/GenBank/DDBJ whole genome shotgun (WGS) entry which is preliminary data.</text>
</comment>
<evidence type="ECO:0000256" key="9">
    <source>
        <dbReference type="RuleBase" id="RU000488"/>
    </source>
</evidence>
<comment type="similarity">
    <text evidence="9">Belongs to the mitochondrial carrier (TC 2.A.29) family.</text>
</comment>
<feature type="repeat" description="Solcar" evidence="8">
    <location>
        <begin position="130"/>
        <end position="216"/>
    </location>
</feature>
<evidence type="ECO:0000256" key="1">
    <source>
        <dbReference type="ARBA" id="ARBA00004225"/>
    </source>
</evidence>
<gene>
    <name evidence="10" type="primary">TPC1</name>
    <name evidence="10" type="ORF">K7432_004038</name>
</gene>
<sequence>MSENQERNRLTPIQSGICGASAGLISRLVIAPLDVVKIRLQLDSYKRFRVFSKAETNQSQFQLNTNRSKYTSMSQTFKTIMKEEGIFAFWKGNLAAEYLYLTYGGLQFLTYRAVEDIMSNLNETSIINLPRASHTFVGGATAGVVATIGTYPLDLMRTRFAAQGGNKIYSSFTKAFSEIYKSEGLPGFYRGIWSSIIQIMPYMGLMFGSYDLLKRQFQTLKERSSLIRKIEDAEDLLCGGFAGVISKTGVFPFDLVRKRLQIQGPHRTKYVIDTVPQYTGGVWACIRQILYNEGFLGLYKGLLPGLLKAAPGSAITFFIFGETAKLLKYIEQKIE</sequence>
<evidence type="ECO:0000256" key="5">
    <source>
        <dbReference type="ARBA" id="ARBA00022989"/>
    </source>
</evidence>
<protein>
    <submittedName>
        <fullName evidence="10">Mitochondrial thiamine pyrophosphate transporter</fullName>
    </submittedName>
</protein>
<keyword evidence="4" id="KW-0677">Repeat</keyword>
<keyword evidence="7 8" id="KW-0472">Membrane</keyword>
<feature type="repeat" description="Solcar" evidence="8">
    <location>
        <begin position="234"/>
        <end position="326"/>
    </location>
</feature>
<feature type="repeat" description="Solcar" evidence="8">
    <location>
        <begin position="10"/>
        <end position="117"/>
    </location>
</feature>
<keyword evidence="3 8" id="KW-0812">Transmembrane</keyword>
<reference evidence="10 11" key="1">
    <citation type="submission" date="2023-04" db="EMBL/GenBank/DDBJ databases">
        <title>Genome of Basidiobolus ranarum AG-B5.</title>
        <authorList>
            <person name="Stajich J.E."/>
            <person name="Carter-House D."/>
            <person name="Gryganskyi A."/>
        </authorList>
    </citation>
    <scope>NUCLEOTIDE SEQUENCE [LARGE SCALE GENOMIC DNA]</scope>
    <source>
        <strain evidence="10 11">AG-B5</strain>
    </source>
</reference>
<dbReference type="PROSITE" id="PS50920">
    <property type="entry name" value="SOLCAR"/>
    <property type="match status" value="3"/>
</dbReference>
<proteinExistence type="inferred from homology"/>
<dbReference type="Proteomes" id="UP001479436">
    <property type="component" value="Unassembled WGS sequence"/>
</dbReference>
<evidence type="ECO:0000256" key="6">
    <source>
        <dbReference type="ARBA" id="ARBA00023128"/>
    </source>
</evidence>